<keyword evidence="2" id="KW-0812">Transmembrane</keyword>
<evidence type="ECO:0000256" key="2">
    <source>
        <dbReference type="SAM" id="Phobius"/>
    </source>
</evidence>
<name>A0A401ZWK9_9CHLR</name>
<accession>A0A401ZWK9</accession>
<evidence type="ECO:0000313" key="4">
    <source>
        <dbReference type="Proteomes" id="UP000287352"/>
    </source>
</evidence>
<dbReference type="AlphaFoldDB" id="A0A401ZWK9"/>
<sequence length="202" mass="22132">MQDSEQRYPRRDSAHNSDQQNLNDGTFVETDIPASGWPMTLIIAIGGGLLAVVISIILTYANASTYQEAARLGGNMPYNTAVVLLWLAVIGYVLELLFSFFAGFFVGKMVVRRRFGFYAGLIVGAISYLGYILAHQIPGYPDSLGFTAPAGSSSAITGALLYLLVVFLIRALIAGLVGLWGSWSATRKHPYYRRRTIIEEEV</sequence>
<dbReference type="Proteomes" id="UP000287352">
    <property type="component" value="Unassembled WGS sequence"/>
</dbReference>
<feature type="transmembrane region" description="Helical" evidence="2">
    <location>
        <begin position="83"/>
        <end position="106"/>
    </location>
</feature>
<reference evidence="4" key="1">
    <citation type="submission" date="2018-12" db="EMBL/GenBank/DDBJ databases">
        <title>Tengunoibacter tsumagoiensis gen. nov., sp. nov., Dictyobacter kobayashii sp. nov., D. alpinus sp. nov., and D. joshuensis sp. nov. and description of Dictyobacteraceae fam. nov. within the order Ktedonobacterales isolated from Tengu-no-mugimeshi.</title>
        <authorList>
            <person name="Wang C.M."/>
            <person name="Zheng Y."/>
            <person name="Sakai Y."/>
            <person name="Toyoda A."/>
            <person name="Minakuchi Y."/>
            <person name="Abe K."/>
            <person name="Yokota A."/>
            <person name="Yabe S."/>
        </authorList>
    </citation>
    <scope>NUCLEOTIDE SEQUENCE [LARGE SCALE GENOMIC DNA]</scope>
    <source>
        <strain evidence="4">Uno3</strain>
    </source>
</reference>
<keyword evidence="4" id="KW-1185">Reference proteome</keyword>
<keyword evidence="2" id="KW-0472">Membrane</keyword>
<protein>
    <submittedName>
        <fullName evidence="3">Uncharacterized protein</fullName>
    </submittedName>
</protein>
<keyword evidence="2" id="KW-1133">Transmembrane helix</keyword>
<proteinExistence type="predicted"/>
<dbReference type="EMBL" id="BIFR01000001">
    <property type="protein sequence ID" value="GCE11247.1"/>
    <property type="molecule type" value="Genomic_DNA"/>
</dbReference>
<evidence type="ECO:0000313" key="3">
    <source>
        <dbReference type="EMBL" id="GCE11247.1"/>
    </source>
</evidence>
<gene>
    <name evidence="3" type="ORF">KTT_11060</name>
</gene>
<dbReference type="OrthoDB" id="161090at2"/>
<feature type="transmembrane region" description="Helical" evidence="2">
    <location>
        <begin position="115"/>
        <end position="134"/>
    </location>
</feature>
<organism evidence="3 4">
    <name type="scientific">Tengunoibacter tsumagoiensis</name>
    <dbReference type="NCBI Taxonomy" id="2014871"/>
    <lineage>
        <taxon>Bacteria</taxon>
        <taxon>Bacillati</taxon>
        <taxon>Chloroflexota</taxon>
        <taxon>Ktedonobacteria</taxon>
        <taxon>Ktedonobacterales</taxon>
        <taxon>Dictyobacteraceae</taxon>
        <taxon>Tengunoibacter</taxon>
    </lineage>
</organism>
<dbReference type="RefSeq" id="WP_126578980.1">
    <property type="nucleotide sequence ID" value="NZ_BIFR01000001.1"/>
</dbReference>
<feature type="transmembrane region" description="Helical" evidence="2">
    <location>
        <begin position="41"/>
        <end position="63"/>
    </location>
</feature>
<feature type="region of interest" description="Disordered" evidence="1">
    <location>
        <begin position="1"/>
        <end position="24"/>
    </location>
</feature>
<evidence type="ECO:0000256" key="1">
    <source>
        <dbReference type="SAM" id="MobiDB-lite"/>
    </source>
</evidence>
<feature type="transmembrane region" description="Helical" evidence="2">
    <location>
        <begin position="159"/>
        <end position="185"/>
    </location>
</feature>
<feature type="compositionally biased region" description="Basic and acidic residues" evidence="1">
    <location>
        <begin position="1"/>
        <end position="15"/>
    </location>
</feature>
<comment type="caution">
    <text evidence="3">The sequence shown here is derived from an EMBL/GenBank/DDBJ whole genome shotgun (WGS) entry which is preliminary data.</text>
</comment>